<dbReference type="Gene3D" id="3.40.710.10">
    <property type="entry name" value="DD-peptidase/beta-lactamase superfamily"/>
    <property type="match status" value="1"/>
</dbReference>
<dbReference type="EMBL" id="CAJGYM010000151">
    <property type="protein sequence ID" value="CAD6199049.1"/>
    <property type="molecule type" value="Genomic_DNA"/>
</dbReference>
<evidence type="ECO:0000259" key="2">
    <source>
        <dbReference type="Pfam" id="PF00144"/>
    </source>
</evidence>
<dbReference type="AlphaFoldDB" id="A0A8S1HUU5"/>
<dbReference type="InterPro" id="IPR012338">
    <property type="entry name" value="Beta-lactam/transpept-like"/>
</dbReference>
<dbReference type="PANTHER" id="PTHR46825">
    <property type="entry name" value="D-ALANYL-D-ALANINE-CARBOXYPEPTIDASE/ENDOPEPTIDASE AMPH"/>
    <property type="match status" value="1"/>
</dbReference>
<gene>
    <name evidence="3" type="ORF">CAUJ_LOCUS14954</name>
</gene>
<protein>
    <recommendedName>
        <fullName evidence="2">Beta-lactamase-related domain-containing protein</fullName>
    </recommendedName>
</protein>
<dbReference type="InterPro" id="IPR050491">
    <property type="entry name" value="AmpC-like"/>
</dbReference>
<feature type="signal peptide" evidence="1">
    <location>
        <begin position="1"/>
        <end position="18"/>
    </location>
</feature>
<dbReference type="SUPFAM" id="SSF56601">
    <property type="entry name" value="beta-lactamase/transpeptidase-like"/>
    <property type="match status" value="1"/>
</dbReference>
<feature type="domain" description="Beta-lactamase-related" evidence="2">
    <location>
        <begin position="287"/>
        <end position="594"/>
    </location>
</feature>
<keyword evidence="4" id="KW-1185">Reference proteome</keyword>
<reference evidence="3" key="1">
    <citation type="submission" date="2020-10" db="EMBL/GenBank/DDBJ databases">
        <authorList>
            <person name="Kikuchi T."/>
        </authorList>
    </citation>
    <scope>NUCLEOTIDE SEQUENCE</scope>
    <source>
        <strain evidence="3">NKZ352</strain>
    </source>
</reference>
<feature type="chain" id="PRO_5035848109" description="Beta-lactamase-related domain-containing protein" evidence="1">
    <location>
        <begin position="19"/>
        <end position="610"/>
    </location>
</feature>
<evidence type="ECO:0000313" key="4">
    <source>
        <dbReference type="Proteomes" id="UP000835052"/>
    </source>
</evidence>
<proteinExistence type="predicted"/>
<dbReference type="Proteomes" id="UP000835052">
    <property type="component" value="Unassembled WGS sequence"/>
</dbReference>
<dbReference type="PANTHER" id="PTHR46825:SF9">
    <property type="entry name" value="BETA-LACTAMASE-RELATED DOMAIN-CONTAINING PROTEIN"/>
    <property type="match status" value="1"/>
</dbReference>
<dbReference type="OrthoDB" id="5946976at2759"/>
<accession>A0A8S1HUU5</accession>
<evidence type="ECO:0000256" key="1">
    <source>
        <dbReference type="SAM" id="SignalP"/>
    </source>
</evidence>
<comment type="caution">
    <text evidence="3">The sequence shown here is derived from an EMBL/GenBank/DDBJ whole genome shotgun (WGS) entry which is preliminary data.</text>
</comment>
<sequence length="610" mass="69723">MFGCLTTLLLLRAAISSATSPKVVVYSLTDLWEERGLAERHLFPSKNSAVYPAFVALPAPEGFSRVHLSRGAVEDLVRNLTASEYLVHSVCSYRHLNVTFFAVNTVRGAGWSEVLIDANMSVVEEKMAEMTARRVKVNFICVGAQKDAYSAVWHHSNEFVWHYVVESGPVNDIIDRDALQLRRGYYPDCFQVYREDNSSRAIVIWRKGFGKRYKLQYGTELEEMVSHMNNTDLTPVQLATLPRQARRRHWSSTELSMNQWLLWHGDEFSWANSSIPKNSHNNFWTILDDMIEHRMRSYDIPSVSIFVMKDGKELYSAAYGYVDVIKRVEATPSHRYRIASVSKLITAIGIGELVVKYKIDLMQQIFAENGLLSEFCQPCHPFLKMIRIINLLEHSSGAWPHTKKFEFERMELNQTEFLARAVQEELPQFQPGTRHLYSNIGYIILGKIIETVSNKTYEEFVNENVLQPLGINATIGKDGDSGVEATYYSQDNANAYTSWNPKRMNSAAGWSMTAENVAKLFKYLEKNKHRKFRWLVTPSFVRWNYGRGVQLGFDGSLYHIGSLAGTEAIGYSWGNVQVAILTNIRGKEQNEQTGWMESVCRSIADGRLRH</sequence>
<dbReference type="InterPro" id="IPR001466">
    <property type="entry name" value="Beta-lactam-related"/>
</dbReference>
<organism evidence="3 4">
    <name type="scientific">Caenorhabditis auriculariae</name>
    <dbReference type="NCBI Taxonomy" id="2777116"/>
    <lineage>
        <taxon>Eukaryota</taxon>
        <taxon>Metazoa</taxon>
        <taxon>Ecdysozoa</taxon>
        <taxon>Nematoda</taxon>
        <taxon>Chromadorea</taxon>
        <taxon>Rhabditida</taxon>
        <taxon>Rhabditina</taxon>
        <taxon>Rhabditomorpha</taxon>
        <taxon>Rhabditoidea</taxon>
        <taxon>Rhabditidae</taxon>
        <taxon>Peloderinae</taxon>
        <taxon>Caenorhabditis</taxon>
    </lineage>
</organism>
<evidence type="ECO:0000313" key="3">
    <source>
        <dbReference type="EMBL" id="CAD6199049.1"/>
    </source>
</evidence>
<keyword evidence="1" id="KW-0732">Signal</keyword>
<dbReference type="Pfam" id="PF00144">
    <property type="entry name" value="Beta-lactamase"/>
    <property type="match status" value="1"/>
</dbReference>
<name>A0A8S1HUU5_9PELO</name>